<feature type="non-terminal residue" evidence="1">
    <location>
        <position position="1"/>
    </location>
</feature>
<evidence type="ECO:0008006" key="3">
    <source>
        <dbReference type="Google" id="ProtNLM"/>
    </source>
</evidence>
<name>A0A8S2RYY1_9BILA</name>
<dbReference type="EMBL" id="CAJOBI010017363">
    <property type="protein sequence ID" value="CAF4194346.1"/>
    <property type="molecule type" value="Genomic_DNA"/>
</dbReference>
<comment type="caution">
    <text evidence="1">The sequence shown here is derived from an EMBL/GenBank/DDBJ whole genome shotgun (WGS) entry which is preliminary data.</text>
</comment>
<dbReference type="AlphaFoldDB" id="A0A8S2RYY1"/>
<accession>A0A8S2RYY1</accession>
<gene>
    <name evidence="1" type="ORF">SMN809_LOCUS21608</name>
</gene>
<proteinExistence type="predicted"/>
<evidence type="ECO:0000313" key="1">
    <source>
        <dbReference type="EMBL" id="CAF4194346.1"/>
    </source>
</evidence>
<sequence length="28" mass="2968">KLTLSTLFEARNLNAGGHKVGLGLELES</sequence>
<reference evidence="1" key="1">
    <citation type="submission" date="2021-02" db="EMBL/GenBank/DDBJ databases">
        <authorList>
            <person name="Nowell W R."/>
        </authorList>
    </citation>
    <scope>NUCLEOTIDE SEQUENCE</scope>
</reference>
<organism evidence="1 2">
    <name type="scientific">Rotaria magnacalcarata</name>
    <dbReference type="NCBI Taxonomy" id="392030"/>
    <lineage>
        <taxon>Eukaryota</taxon>
        <taxon>Metazoa</taxon>
        <taxon>Spiralia</taxon>
        <taxon>Gnathifera</taxon>
        <taxon>Rotifera</taxon>
        <taxon>Eurotatoria</taxon>
        <taxon>Bdelloidea</taxon>
        <taxon>Philodinida</taxon>
        <taxon>Philodinidae</taxon>
        <taxon>Rotaria</taxon>
    </lineage>
</organism>
<evidence type="ECO:0000313" key="2">
    <source>
        <dbReference type="Proteomes" id="UP000676336"/>
    </source>
</evidence>
<protein>
    <recommendedName>
        <fullName evidence="3">Voltage-dependent anion-selective channel protein 3</fullName>
    </recommendedName>
</protein>
<dbReference type="Proteomes" id="UP000676336">
    <property type="component" value="Unassembled WGS sequence"/>
</dbReference>